<dbReference type="EMBL" id="FOZL01000001">
    <property type="protein sequence ID" value="SFR98706.1"/>
    <property type="molecule type" value="Genomic_DNA"/>
</dbReference>
<name>A0A1I6L5I8_9BACT</name>
<dbReference type="InterPro" id="IPR008929">
    <property type="entry name" value="Chondroitin_lyas"/>
</dbReference>
<organism evidence="3 4">
    <name type="scientific">Granulicella pectinivorans</name>
    <dbReference type="NCBI Taxonomy" id="474950"/>
    <lineage>
        <taxon>Bacteria</taxon>
        <taxon>Pseudomonadati</taxon>
        <taxon>Acidobacteriota</taxon>
        <taxon>Terriglobia</taxon>
        <taxon>Terriglobales</taxon>
        <taxon>Acidobacteriaceae</taxon>
        <taxon>Granulicella</taxon>
    </lineage>
</organism>
<evidence type="ECO:0000259" key="2">
    <source>
        <dbReference type="Pfam" id="PF07940"/>
    </source>
</evidence>
<dbReference type="InterPro" id="IPR012480">
    <property type="entry name" value="Hepar_II_III_C"/>
</dbReference>
<evidence type="ECO:0000256" key="1">
    <source>
        <dbReference type="ARBA" id="ARBA00004196"/>
    </source>
</evidence>
<dbReference type="GO" id="GO:0016829">
    <property type="term" value="F:lyase activity"/>
    <property type="evidence" value="ECO:0007669"/>
    <property type="project" value="InterPro"/>
</dbReference>
<evidence type="ECO:0000313" key="4">
    <source>
        <dbReference type="Proteomes" id="UP000199024"/>
    </source>
</evidence>
<proteinExistence type="predicted"/>
<sequence>MARSHSINRRSFVASTLAAGSLATLDAALPSLLRAQQQPLLGKPSLAKTFSPLKANLIAGSAWTLYPTLATRAFWTGLPQDIRDILTTRADTANTGDWPQLLATLELEFRRNGNRSRFEALHFGRRTRLMDLVFGECLSNDGKYLDQIANGIWLICEESFWGAQAHLGAQKAGTGLADTAEPIIDLFASETSATLALIVHLLGDRLDTVSPLLLPRIVRESRQRVLDPYLARNDWSWLGLNGRPHHLNNWNPWINSNILTTTLVLEPDATRRADTVLKLCRSTDEYLADYSADGACEEGPAYWTRSAGTFFDLCQMLVSCHGGMGSEVLQHPFTRAMGRFILNAHIAGEMYCNYGDAHLQADPPPELIYRYGHDCNDPAMVAFGAFLSADRGLAATGKALRDAVADNVGGIASLTRAFNALLVAREIRTAPRHDALVRSSWYPDLALMTARQTEGSTTGFYLAMQAASNARSHGHNDSGSILVFHDGQPLLVDAGVGTYEAKTFSRDRYTIWSMQSQFHNLPIVGGIGEHEGSRPGTPPQEYRATEATSLDTPASTGMTANLAPAYPAEAGVTRWMRTATLDRTTKSVRLEETFTLREAKTVALAFLTPRPPMIERGNVRLGNVVLQYDPTQFTATSERIQLTDPSFQHVWGDALYRVLLTTPAAVRQGSWKIQLHSL</sequence>
<dbReference type="RefSeq" id="WP_089835930.1">
    <property type="nucleotide sequence ID" value="NZ_FOZL01000001.1"/>
</dbReference>
<comment type="subcellular location">
    <subcellularLocation>
        <location evidence="1">Cell envelope</location>
    </subcellularLocation>
</comment>
<dbReference type="SUPFAM" id="SSF48230">
    <property type="entry name" value="Chondroitin AC/alginate lyase"/>
    <property type="match status" value="1"/>
</dbReference>
<dbReference type="Proteomes" id="UP000199024">
    <property type="component" value="Unassembled WGS sequence"/>
</dbReference>
<accession>A0A1I6L5I8</accession>
<evidence type="ECO:0000313" key="3">
    <source>
        <dbReference type="EMBL" id="SFR98706.1"/>
    </source>
</evidence>
<dbReference type="OrthoDB" id="9793856at2"/>
<dbReference type="PROSITE" id="PS51318">
    <property type="entry name" value="TAT"/>
    <property type="match status" value="1"/>
</dbReference>
<dbReference type="InterPro" id="IPR006311">
    <property type="entry name" value="TAT_signal"/>
</dbReference>
<dbReference type="Gene3D" id="1.50.10.100">
    <property type="entry name" value="Chondroitin AC/alginate lyase"/>
    <property type="match status" value="1"/>
</dbReference>
<dbReference type="AlphaFoldDB" id="A0A1I6L5I8"/>
<keyword evidence="4" id="KW-1185">Reference proteome</keyword>
<feature type="domain" description="Heparinase II/III-like C-terminal" evidence="2">
    <location>
        <begin position="462"/>
        <end position="608"/>
    </location>
</feature>
<gene>
    <name evidence="3" type="ORF">SAMN05421771_0291</name>
</gene>
<dbReference type="STRING" id="474950.SAMN05421771_0291"/>
<dbReference type="Pfam" id="PF07940">
    <property type="entry name" value="Hepar_II_III_C"/>
    <property type="match status" value="1"/>
</dbReference>
<reference evidence="3 4" key="1">
    <citation type="submission" date="2016-10" db="EMBL/GenBank/DDBJ databases">
        <authorList>
            <person name="de Groot N.N."/>
        </authorList>
    </citation>
    <scope>NUCLEOTIDE SEQUENCE [LARGE SCALE GENOMIC DNA]</scope>
    <source>
        <strain evidence="3 4">DSM 21001</strain>
    </source>
</reference>
<dbReference type="Gene3D" id="2.70.98.70">
    <property type="match status" value="1"/>
</dbReference>
<dbReference type="GO" id="GO:0030313">
    <property type="term" value="C:cell envelope"/>
    <property type="evidence" value="ECO:0007669"/>
    <property type="project" value="UniProtKB-SubCell"/>
</dbReference>
<protein>
    <submittedName>
        <fullName evidence="3">Heparinase II/III-like protein</fullName>
    </submittedName>
</protein>